<gene>
    <name evidence="1" type="ORF">BmR1_04g07315</name>
</gene>
<dbReference type="KEGG" id="bmic:BmR1_04g07315"/>
<evidence type="ECO:0000313" key="1">
    <source>
        <dbReference type="EMBL" id="CCF75655.1"/>
    </source>
</evidence>
<reference evidence="1 2" key="1">
    <citation type="journal article" date="2012" name="Nucleic Acids Res.">
        <title>Sequencing of the smallest Apicomplexan genome from the human pathogen Babesia microti.</title>
        <authorList>
            <person name="Cornillot E."/>
            <person name="Hadj-Kaddour K."/>
            <person name="Dassouli A."/>
            <person name="Noel B."/>
            <person name="Ranwez V."/>
            <person name="Vacherie B."/>
            <person name="Augagneur Y."/>
            <person name="Bres V."/>
            <person name="Duclos A."/>
            <person name="Randazzo S."/>
            <person name="Carcy B."/>
            <person name="Debierre-Grockiego F."/>
            <person name="Delbecq S."/>
            <person name="Moubri-Menage K."/>
            <person name="Shams-Eldin H."/>
            <person name="Usmani-Brown S."/>
            <person name="Bringaud F."/>
            <person name="Wincker P."/>
            <person name="Vivares C.P."/>
            <person name="Schwarz R.T."/>
            <person name="Schetters T.P."/>
            <person name="Krause P.J."/>
            <person name="Gorenflot A."/>
            <person name="Berry V."/>
            <person name="Barbe V."/>
            <person name="Ben Mamoun C."/>
        </authorList>
    </citation>
    <scope>NUCLEOTIDE SEQUENCE [LARGE SCALE GENOMIC DNA]</scope>
    <source>
        <strain evidence="1 2">RI</strain>
    </source>
</reference>
<name>I7JD71_BABMR</name>
<reference evidence="1 2" key="2">
    <citation type="journal article" date="2013" name="PLoS ONE">
        <title>Whole genome mapping and re-organization of the nuclear and mitochondrial genomes of Babesia microti isolates.</title>
        <authorList>
            <person name="Cornillot E."/>
            <person name="Dassouli A."/>
            <person name="Garg A."/>
            <person name="Pachikara N."/>
            <person name="Randazzo S."/>
            <person name="Depoix D."/>
            <person name="Carcy B."/>
            <person name="Delbecq S."/>
            <person name="Frutos R."/>
            <person name="Silva J.C."/>
            <person name="Sutton R."/>
            <person name="Krause P.J."/>
            <person name="Mamoun C.B."/>
        </authorList>
    </citation>
    <scope>NUCLEOTIDE SEQUENCE [LARGE SCALE GENOMIC DNA]</scope>
    <source>
        <strain evidence="1 2">RI</strain>
    </source>
</reference>
<dbReference type="VEuPathDB" id="PiroplasmaDB:BmR1_04g07315"/>
<dbReference type="EMBL" id="LN871599">
    <property type="protein sequence ID" value="CCF75655.1"/>
    <property type="molecule type" value="Genomic_DNA"/>
</dbReference>
<evidence type="ECO:0008006" key="3">
    <source>
        <dbReference type="Google" id="ProtNLM"/>
    </source>
</evidence>
<dbReference type="RefSeq" id="XP_012650063.1">
    <property type="nucleotide sequence ID" value="XM_012794609.1"/>
</dbReference>
<dbReference type="OrthoDB" id="361271at2759"/>
<reference evidence="1 2" key="3">
    <citation type="journal article" date="2016" name="Sci. Rep.">
        <title>Genome-wide diversity and gene expression profiling of Babesia microti isolates identify polymorphic genes that mediate host-pathogen interactions.</title>
        <authorList>
            <person name="Silva J.C."/>
            <person name="Cornillot E."/>
            <person name="McCracken C."/>
            <person name="Usmani-Brown S."/>
            <person name="Dwivedi A."/>
            <person name="Ifeonu O.O."/>
            <person name="Crabtree J."/>
            <person name="Gotia H.T."/>
            <person name="Virji A.Z."/>
            <person name="Reynes C."/>
            <person name="Colinge J."/>
            <person name="Kumar V."/>
            <person name="Lawres L."/>
            <person name="Pazzi J.E."/>
            <person name="Pablo J.V."/>
            <person name="Hung C."/>
            <person name="Brancato J."/>
            <person name="Kumari P."/>
            <person name="Orvis J."/>
            <person name="Tretina K."/>
            <person name="Chibucos M."/>
            <person name="Ott S."/>
            <person name="Sadzewicz L."/>
            <person name="Sengamalay N."/>
            <person name="Shetty A.C."/>
            <person name="Su Q."/>
            <person name="Tallon L."/>
            <person name="Fraser C.M."/>
            <person name="Frutos R."/>
            <person name="Molina D.M."/>
            <person name="Krause P.J."/>
            <person name="Ben Mamoun C."/>
        </authorList>
    </citation>
    <scope>NUCLEOTIDE SEQUENCE [LARGE SCALE GENOMIC DNA]</scope>
    <source>
        <strain evidence="1 2">RI</strain>
    </source>
</reference>
<dbReference type="AlphaFoldDB" id="I7JD71"/>
<sequence length="601" mass="70076">MLFKQASRSLKIPKLKRLANLDSQTLRKEIQRSSRLNIRYKTLWDQYSYLVLKKSSSYNKLKTDAFKPSDIALIFESFSKVRVSNTYFFKTLLKIVKDEAEKFDLRNISVLFNALAKIGRVDDGIFDILLPVALNRITNTTSEKDLAILLNALEQLGVDFMEIAIKSAILFTTRVNYMSNCQTLSMLFHSYSKISTELMDESDPKTELLTRIKTMLFDRCAKLIRDFKGFDFILLFRGCNNFSQGQNLQRIIVNRICNTITEFKSHELVIIYNNIYKKYPEKIPHLLNELYHRLDDLSINHLFELIQILDSQEMIRQCFNSMSLAIKKPWPSRKFVVDIMAWANYNKFIHPTNEHAMFFEKSFNYIGSIKISTIANKSVEREILKTASWLRLNYGDGNSTKLDFNNHAFGESTKFKYDYVQIPSVSKIFYSPKIFEKYLLTGKPIRIFSISPDKDPCIVPKQGIIDQCLEDLKTYLSKVYPSEYSIQYEKFGQFKGYIMEIKGVKYAIAFTDATNGNFGYDVLYQLRLVKQMGYRIYNIFLPKYYIERSKKLVNTHFSLLLIDSNEIANLNNITGSNNEVERKVEKEMSSISKFKCKLVKA</sequence>
<proteinExistence type="predicted"/>
<accession>I7JD71</accession>
<dbReference type="GeneID" id="24426107"/>
<organism evidence="1 2">
    <name type="scientific">Babesia microti (strain RI)</name>
    <dbReference type="NCBI Taxonomy" id="1133968"/>
    <lineage>
        <taxon>Eukaryota</taxon>
        <taxon>Sar</taxon>
        <taxon>Alveolata</taxon>
        <taxon>Apicomplexa</taxon>
        <taxon>Aconoidasida</taxon>
        <taxon>Piroplasmida</taxon>
        <taxon>Babesiidae</taxon>
        <taxon>Babesia</taxon>
    </lineage>
</organism>
<protein>
    <recommendedName>
        <fullName evidence="3">RAP domain-containing protein</fullName>
    </recommendedName>
</protein>
<evidence type="ECO:0000313" key="2">
    <source>
        <dbReference type="Proteomes" id="UP000002899"/>
    </source>
</evidence>
<dbReference type="Proteomes" id="UP000002899">
    <property type="component" value="Chromosome IV"/>
</dbReference>
<keyword evidence="2" id="KW-1185">Reference proteome</keyword>